<dbReference type="InterPro" id="IPR013096">
    <property type="entry name" value="Cupin_2"/>
</dbReference>
<evidence type="ECO:0000313" key="3">
    <source>
        <dbReference type="EMBL" id="QGP91518.1"/>
    </source>
</evidence>
<dbReference type="GO" id="GO:0046872">
    <property type="term" value="F:metal ion binding"/>
    <property type="evidence" value="ECO:0007669"/>
    <property type="project" value="UniProtKB-KW"/>
</dbReference>
<dbReference type="Pfam" id="PF07883">
    <property type="entry name" value="Cupin_2"/>
    <property type="match status" value="1"/>
</dbReference>
<dbReference type="Proteomes" id="UP000425916">
    <property type="component" value="Chromosome"/>
</dbReference>
<name>A0A6I5ZNZ7_9FIRM</name>
<dbReference type="PANTHER" id="PTHR35848:SF6">
    <property type="entry name" value="CUPIN TYPE-2 DOMAIN-CONTAINING PROTEIN"/>
    <property type="match status" value="1"/>
</dbReference>
<dbReference type="InterPro" id="IPR011051">
    <property type="entry name" value="RmlC_Cupin_sf"/>
</dbReference>
<dbReference type="Gene3D" id="2.60.120.10">
    <property type="entry name" value="Jelly Rolls"/>
    <property type="match status" value="1"/>
</dbReference>
<dbReference type="PANTHER" id="PTHR35848">
    <property type="entry name" value="OXALATE-BINDING PROTEIN"/>
    <property type="match status" value="1"/>
</dbReference>
<proteinExistence type="predicted"/>
<dbReference type="InterPro" id="IPR014710">
    <property type="entry name" value="RmlC-like_jellyroll"/>
</dbReference>
<sequence>MVTRVNLKQAVFQPAAGRRVAELVSAKTTGATGVTCRLVEIYAEDQGGARQPHVHDDFEEVIYVLDGEGKAWVDGEVIDITPGDLIVIPIKAGHRIINPGAGDLRILCFFPAAAVAIP</sequence>
<dbReference type="SUPFAM" id="SSF51182">
    <property type="entry name" value="RmlC-like cupins"/>
    <property type="match status" value="1"/>
</dbReference>
<keyword evidence="1" id="KW-0479">Metal-binding</keyword>
<dbReference type="RefSeq" id="WP_156272049.1">
    <property type="nucleotide sequence ID" value="NZ_CP046244.1"/>
</dbReference>
<evidence type="ECO:0000256" key="1">
    <source>
        <dbReference type="ARBA" id="ARBA00022723"/>
    </source>
</evidence>
<accession>A0A6I5ZNZ7</accession>
<dbReference type="OrthoDB" id="9797047at2"/>
<feature type="domain" description="Cupin type-2" evidence="2">
    <location>
        <begin position="46"/>
        <end position="110"/>
    </location>
</feature>
<dbReference type="EMBL" id="CP046244">
    <property type="protein sequence ID" value="QGP91518.1"/>
    <property type="molecule type" value="Genomic_DNA"/>
</dbReference>
<evidence type="ECO:0000259" key="2">
    <source>
        <dbReference type="Pfam" id="PF07883"/>
    </source>
</evidence>
<reference evidence="3 4" key="1">
    <citation type="submission" date="2019-11" db="EMBL/GenBank/DDBJ databases">
        <title>Genome sequence of Moorella glycerini DSM11254.</title>
        <authorList>
            <person name="Poehlein A."/>
            <person name="Boeer T."/>
            <person name="Daniel R."/>
        </authorList>
    </citation>
    <scope>NUCLEOTIDE SEQUENCE [LARGE SCALE GENOMIC DNA]</scope>
    <source>
        <strain evidence="3 4">DSM 11254</strain>
    </source>
</reference>
<gene>
    <name evidence="3" type="ORF">MGLY_08530</name>
</gene>
<protein>
    <submittedName>
        <fullName evidence="3">Cupin domain protein</fullName>
    </submittedName>
</protein>
<evidence type="ECO:0000313" key="4">
    <source>
        <dbReference type="Proteomes" id="UP000425916"/>
    </source>
</evidence>
<dbReference type="AlphaFoldDB" id="A0A6I5ZNZ7"/>
<keyword evidence="4" id="KW-1185">Reference proteome</keyword>
<organism evidence="3 4">
    <name type="scientific">Neomoorella glycerini</name>
    <dbReference type="NCBI Taxonomy" id="55779"/>
    <lineage>
        <taxon>Bacteria</taxon>
        <taxon>Bacillati</taxon>
        <taxon>Bacillota</taxon>
        <taxon>Clostridia</taxon>
        <taxon>Neomoorellales</taxon>
        <taxon>Neomoorellaceae</taxon>
        <taxon>Neomoorella</taxon>
    </lineage>
</organism>
<dbReference type="InterPro" id="IPR051610">
    <property type="entry name" value="GPI/OXD"/>
</dbReference>